<keyword evidence="3" id="KW-1185">Reference proteome</keyword>
<dbReference type="GO" id="GO:0016301">
    <property type="term" value="F:kinase activity"/>
    <property type="evidence" value="ECO:0007669"/>
    <property type="project" value="UniProtKB-KW"/>
</dbReference>
<feature type="domain" description="EF-hand" evidence="1">
    <location>
        <begin position="7"/>
        <end position="42"/>
    </location>
</feature>
<dbReference type="GO" id="GO:0005509">
    <property type="term" value="F:calcium ion binding"/>
    <property type="evidence" value="ECO:0007669"/>
    <property type="project" value="InterPro"/>
</dbReference>
<protein>
    <submittedName>
        <fullName evidence="2">Calcium-dependent protein kinase</fullName>
    </submittedName>
</protein>
<dbReference type="Pfam" id="PF13499">
    <property type="entry name" value="EF-hand_7"/>
    <property type="match status" value="1"/>
</dbReference>
<sequence>MHRYMFERNENLYAAFQYFDKGGNMYITRDELETTMKENGMGDKATIREIISKVDTDKMVESTMTNFVQ</sequence>
<dbReference type="SUPFAM" id="SSF47473">
    <property type="entry name" value="EF-hand"/>
    <property type="match status" value="1"/>
</dbReference>
<keyword evidence="2" id="KW-0808">Transferase</keyword>
<evidence type="ECO:0000313" key="2">
    <source>
        <dbReference type="EMBL" id="QCE10681.1"/>
    </source>
</evidence>
<dbReference type="EMBL" id="CP039354">
    <property type="protein sequence ID" value="QCE10681.1"/>
    <property type="molecule type" value="Genomic_DNA"/>
</dbReference>
<evidence type="ECO:0000259" key="1">
    <source>
        <dbReference type="PROSITE" id="PS50222"/>
    </source>
</evidence>
<organism evidence="2 3">
    <name type="scientific">Vigna unguiculata</name>
    <name type="common">Cowpea</name>
    <dbReference type="NCBI Taxonomy" id="3917"/>
    <lineage>
        <taxon>Eukaryota</taxon>
        <taxon>Viridiplantae</taxon>
        <taxon>Streptophyta</taxon>
        <taxon>Embryophyta</taxon>
        <taxon>Tracheophyta</taxon>
        <taxon>Spermatophyta</taxon>
        <taxon>Magnoliopsida</taxon>
        <taxon>eudicotyledons</taxon>
        <taxon>Gunneridae</taxon>
        <taxon>Pentapetalae</taxon>
        <taxon>rosids</taxon>
        <taxon>fabids</taxon>
        <taxon>Fabales</taxon>
        <taxon>Fabaceae</taxon>
        <taxon>Papilionoideae</taxon>
        <taxon>50 kb inversion clade</taxon>
        <taxon>NPAAA clade</taxon>
        <taxon>indigoferoid/millettioid clade</taxon>
        <taxon>Phaseoleae</taxon>
        <taxon>Vigna</taxon>
    </lineage>
</organism>
<dbReference type="Proteomes" id="UP000501690">
    <property type="component" value="Linkage Group LG10"/>
</dbReference>
<keyword evidence="2" id="KW-0418">Kinase</keyword>
<name>A0A4D6NCR6_VIGUN</name>
<dbReference type="AlphaFoldDB" id="A0A4D6NCR6"/>
<dbReference type="Gene3D" id="1.10.238.10">
    <property type="entry name" value="EF-hand"/>
    <property type="match status" value="1"/>
</dbReference>
<reference evidence="2 3" key="1">
    <citation type="submission" date="2019-04" db="EMBL/GenBank/DDBJ databases">
        <title>An improved genome assembly and genetic linkage map for asparagus bean, Vigna unguiculata ssp. sesquipedialis.</title>
        <authorList>
            <person name="Xia Q."/>
            <person name="Zhang R."/>
            <person name="Dong Y."/>
        </authorList>
    </citation>
    <scope>NUCLEOTIDE SEQUENCE [LARGE SCALE GENOMIC DNA]</scope>
    <source>
        <tissue evidence="2">Leaf</tissue>
    </source>
</reference>
<evidence type="ECO:0000313" key="3">
    <source>
        <dbReference type="Proteomes" id="UP000501690"/>
    </source>
</evidence>
<accession>A0A4D6NCR6</accession>
<gene>
    <name evidence="2" type="ORF">DEO72_LG10g1912</name>
</gene>
<dbReference type="PROSITE" id="PS50222">
    <property type="entry name" value="EF_HAND_2"/>
    <property type="match status" value="1"/>
</dbReference>
<dbReference type="InterPro" id="IPR011992">
    <property type="entry name" value="EF-hand-dom_pair"/>
</dbReference>
<proteinExistence type="predicted"/>
<dbReference type="InterPro" id="IPR002048">
    <property type="entry name" value="EF_hand_dom"/>
</dbReference>